<accession>A0A5C8P520</accession>
<dbReference type="Pfam" id="PF07690">
    <property type="entry name" value="MFS_1"/>
    <property type="match status" value="1"/>
</dbReference>
<feature type="domain" description="Major facilitator superfamily (MFS) profile" evidence="5">
    <location>
        <begin position="212"/>
        <end position="408"/>
    </location>
</feature>
<dbReference type="EMBL" id="VDUY01000001">
    <property type="protein sequence ID" value="TXL68752.1"/>
    <property type="molecule type" value="Genomic_DNA"/>
</dbReference>
<organism evidence="6 7">
    <name type="scientific">Zeimonas arvi</name>
    <dbReference type="NCBI Taxonomy" id="2498847"/>
    <lineage>
        <taxon>Bacteria</taxon>
        <taxon>Pseudomonadati</taxon>
        <taxon>Pseudomonadota</taxon>
        <taxon>Betaproteobacteria</taxon>
        <taxon>Burkholderiales</taxon>
        <taxon>Burkholderiaceae</taxon>
        <taxon>Zeimonas</taxon>
    </lineage>
</organism>
<keyword evidence="2 4" id="KW-1133">Transmembrane helix</keyword>
<dbReference type="InterPro" id="IPR011701">
    <property type="entry name" value="MFS"/>
</dbReference>
<evidence type="ECO:0000256" key="2">
    <source>
        <dbReference type="ARBA" id="ARBA00022989"/>
    </source>
</evidence>
<evidence type="ECO:0000256" key="3">
    <source>
        <dbReference type="ARBA" id="ARBA00023136"/>
    </source>
</evidence>
<dbReference type="GO" id="GO:0022857">
    <property type="term" value="F:transmembrane transporter activity"/>
    <property type="evidence" value="ECO:0007669"/>
    <property type="project" value="InterPro"/>
</dbReference>
<dbReference type="RefSeq" id="WP_147702888.1">
    <property type="nucleotide sequence ID" value="NZ_VDUY01000001.1"/>
</dbReference>
<name>A0A5C8P520_9BURK</name>
<evidence type="ECO:0000256" key="4">
    <source>
        <dbReference type="SAM" id="Phobius"/>
    </source>
</evidence>
<dbReference type="InterPro" id="IPR036259">
    <property type="entry name" value="MFS_trans_sf"/>
</dbReference>
<feature type="transmembrane region" description="Helical" evidence="4">
    <location>
        <begin position="342"/>
        <end position="363"/>
    </location>
</feature>
<feature type="transmembrane region" description="Helical" evidence="4">
    <location>
        <begin position="133"/>
        <end position="155"/>
    </location>
</feature>
<feature type="transmembrane region" description="Helical" evidence="4">
    <location>
        <begin position="215"/>
        <end position="239"/>
    </location>
</feature>
<feature type="transmembrane region" description="Helical" evidence="4">
    <location>
        <begin position="98"/>
        <end position="121"/>
    </location>
</feature>
<gene>
    <name evidence="6" type="ORF">FHP08_03485</name>
</gene>
<reference evidence="6 7" key="1">
    <citation type="submission" date="2019-06" db="EMBL/GenBank/DDBJ databases">
        <title>Quisquiliibacterium sp. nov., isolated from a maize field.</title>
        <authorList>
            <person name="Lin S.-Y."/>
            <person name="Tsai C.-F."/>
            <person name="Young C.-C."/>
        </authorList>
    </citation>
    <scope>NUCLEOTIDE SEQUENCE [LARGE SCALE GENOMIC DNA]</scope>
    <source>
        <strain evidence="6 7">CC-CFT501</strain>
    </source>
</reference>
<feature type="transmembrane region" description="Helical" evidence="4">
    <location>
        <begin position="306"/>
        <end position="330"/>
    </location>
</feature>
<feature type="transmembrane region" description="Helical" evidence="4">
    <location>
        <begin position="48"/>
        <end position="66"/>
    </location>
</feature>
<dbReference type="PANTHER" id="PTHR23534">
    <property type="entry name" value="MFS PERMEASE"/>
    <property type="match status" value="1"/>
</dbReference>
<evidence type="ECO:0000313" key="6">
    <source>
        <dbReference type="EMBL" id="TXL68752.1"/>
    </source>
</evidence>
<dbReference type="Proteomes" id="UP000321548">
    <property type="component" value="Unassembled WGS sequence"/>
</dbReference>
<feature type="transmembrane region" description="Helical" evidence="4">
    <location>
        <begin position="251"/>
        <end position="274"/>
    </location>
</feature>
<sequence>MFANLRFQVGLLALMQALLLTNNVTLIAVNGLAGLQLADNKLLATLPVTGYVLGGAFWAMPAASFMRRFGRRAGYTVGSIVAMAGAVLGWFALTVGSLWLLCLATFVCGLYNAFGASLRFAAADVADAYRPDFRARAISLVITGGIAGGIIGPTLSTWSRTWLPAQFAGTYLTLVAFALASLLLAQLLRLPVARQAAAAGADAARPLAEILRQPACWVAIVCAALGYGVMNLLMVATPLAMEVCSLPYEEAAFVISWHVVGMFAPGLFTGALIARFGVLQVIVAGCLLMLACVAIALSGVELMHFVSALFLLGVGWNFMYTGGTTLLTSAYRPAEKNRVQGFMDLCVFGVMVTSSASSGALLFVNGWSILNLLSLPAVVFVLGSVLWLGARKGWRLGRAAPPAAPRPA</sequence>
<dbReference type="SUPFAM" id="SSF103473">
    <property type="entry name" value="MFS general substrate transporter"/>
    <property type="match status" value="1"/>
</dbReference>
<protein>
    <submittedName>
        <fullName evidence="6">MFS transporter</fullName>
    </submittedName>
</protein>
<evidence type="ECO:0000256" key="1">
    <source>
        <dbReference type="ARBA" id="ARBA00022692"/>
    </source>
</evidence>
<keyword evidence="7" id="KW-1185">Reference proteome</keyword>
<feature type="transmembrane region" description="Helical" evidence="4">
    <location>
        <begin position="281"/>
        <end position="300"/>
    </location>
</feature>
<dbReference type="PROSITE" id="PS50850">
    <property type="entry name" value="MFS"/>
    <property type="match status" value="1"/>
</dbReference>
<dbReference type="Gene3D" id="1.20.1250.20">
    <property type="entry name" value="MFS general substrate transporter like domains"/>
    <property type="match status" value="1"/>
</dbReference>
<keyword evidence="1 4" id="KW-0812">Transmembrane</keyword>
<keyword evidence="3 4" id="KW-0472">Membrane</keyword>
<dbReference type="AlphaFoldDB" id="A0A5C8P520"/>
<dbReference type="InterPro" id="IPR020846">
    <property type="entry name" value="MFS_dom"/>
</dbReference>
<comment type="caution">
    <text evidence="6">The sequence shown here is derived from an EMBL/GenBank/DDBJ whole genome shotgun (WGS) entry which is preliminary data.</text>
</comment>
<evidence type="ECO:0000259" key="5">
    <source>
        <dbReference type="PROSITE" id="PS50850"/>
    </source>
</evidence>
<proteinExistence type="predicted"/>
<feature type="transmembrane region" description="Helical" evidence="4">
    <location>
        <begin position="73"/>
        <end position="92"/>
    </location>
</feature>
<dbReference type="PANTHER" id="PTHR23534:SF1">
    <property type="entry name" value="MAJOR FACILITATOR SUPERFAMILY PROTEIN"/>
    <property type="match status" value="1"/>
</dbReference>
<evidence type="ECO:0000313" key="7">
    <source>
        <dbReference type="Proteomes" id="UP000321548"/>
    </source>
</evidence>
<dbReference type="OrthoDB" id="8558006at2"/>
<feature type="transmembrane region" description="Helical" evidence="4">
    <location>
        <begin position="369"/>
        <end position="388"/>
    </location>
</feature>
<feature type="transmembrane region" description="Helical" evidence="4">
    <location>
        <begin position="167"/>
        <end position="185"/>
    </location>
</feature>